<reference evidence="12 13" key="1">
    <citation type="submission" date="2020-05" db="EMBL/GenBank/DDBJ databases">
        <authorList>
            <person name="Casaregola S."/>
            <person name="Devillers H."/>
            <person name="Grondin C."/>
        </authorList>
    </citation>
    <scope>NUCLEOTIDE SEQUENCE [LARGE SCALE GENOMIC DNA]</scope>
    <source>
        <strain evidence="12 13">CLIB 1767</strain>
    </source>
</reference>
<keyword evidence="7" id="KW-0539">Nucleus</keyword>
<dbReference type="GeneID" id="64858424"/>
<name>A0A8H2VH75_9SACH</name>
<dbReference type="Pfam" id="PF16969">
    <property type="entry name" value="SRP68"/>
    <property type="match status" value="1"/>
</dbReference>
<protein>
    <recommendedName>
        <fullName evidence="9 10">Signal recognition particle subunit SRP68</fullName>
        <shortName evidence="10">SRP68</shortName>
    </recommendedName>
</protein>
<feature type="region of interest" description="Disordered" evidence="11">
    <location>
        <begin position="573"/>
        <end position="598"/>
    </location>
</feature>
<evidence type="ECO:0000256" key="3">
    <source>
        <dbReference type="ARBA" id="ARBA00009352"/>
    </source>
</evidence>
<dbReference type="RefSeq" id="XP_041407225.1">
    <property type="nucleotide sequence ID" value="XM_041551291.1"/>
</dbReference>
<dbReference type="Gene3D" id="1.10.3450.40">
    <property type="entry name" value="Signal recognition particle, SRP68 subunit, RNA-binding domain"/>
    <property type="match status" value="1"/>
</dbReference>
<organism evidence="12 13">
    <name type="scientific">Maudiozyma barnettii</name>
    <dbReference type="NCBI Taxonomy" id="61262"/>
    <lineage>
        <taxon>Eukaryota</taxon>
        <taxon>Fungi</taxon>
        <taxon>Dikarya</taxon>
        <taxon>Ascomycota</taxon>
        <taxon>Saccharomycotina</taxon>
        <taxon>Saccharomycetes</taxon>
        <taxon>Saccharomycetales</taxon>
        <taxon>Saccharomycetaceae</taxon>
        <taxon>Maudiozyma</taxon>
    </lineage>
</organism>
<keyword evidence="6 10" id="KW-0733">Signal recognition particle</keyword>
<evidence type="ECO:0000313" key="12">
    <source>
        <dbReference type="EMBL" id="CAB4255381.1"/>
    </source>
</evidence>
<dbReference type="InterPro" id="IPR026258">
    <property type="entry name" value="SRP68"/>
</dbReference>
<evidence type="ECO:0000313" key="13">
    <source>
        <dbReference type="Proteomes" id="UP000644660"/>
    </source>
</evidence>
<gene>
    <name evidence="12" type="ORF">KABA2_06S04136</name>
</gene>
<dbReference type="GO" id="GO:0005730">
    <property type="term" value="C:nucleolus"/>
    <property type="evidence" value="ECO:0007669"/>
    <property type="project" value="UniProtKB-SubCell"/>
</dbReference>
<evidence type="ECO:0000256" key="1">
    <source>
        <dbReference type="ARBA" id="ARBA00004496"/>
    </source>
</evidence>
<dbReference type="GO" id="GO:0005786">
    <property type="term" value="C:signal recognition particle, endoplasmic reticulum targeting"/>
    <property type="evidence" value="ECO:0007669"/>
    <property type="project" value="UniProtKB-KW"/>
</dbReference>
<evidence type="ECO:0000256" key="6">
    <source>
        <dbReference type="ARBA" id="ARBA00023135"/>
    </source>
</evidence>
<dbReference type="PANTHER" id="PTHR12860:SF0">
    <property type="entry name" value="SIGNAL RECOGNITION PARTICLE SUBUNIT SRP68"/>
    <property type="match status" value="1"/>
</dbReference>
<evidence type="ECO:0000256" key="4">
    <source>
        <dbReference type="ARBA" id="ARBA00022490"/>
    </source>
</evidence>
<evidence type="ECO:0000256" key="11">
    <source>
        <dbReference type="SAM" id="MobiDB-lite"/>
    </source>
</evidence>
<sequence length="598" mass="69031">MVVYSPIAATYGSRIEQFVETESDFSKYHDKLNVKLRHLRHRCKIVTKDTRKYSAKEKYSKITSDDYDKKNKLFGALVLMHSERDLSFAEAIKLRIRQRGKPKGGEQKLLETRLKKAYKTSQNLLKITQNEGQWITRAQYLAYAKIVHAEYLIFGKKVKTKNNKLITKELALALAACAFLKDKQILPTDIIDYLNTRYEYTLTQYGEGITSAVDVHNFVSKIVEAERDTNDELASLLFKNGYITKLEDVEMEKGPVNNKIEWRAFNCKIKDNQIAQLINDVSVVQIKDIADYSSKLSKWEAILSKQHDRMARQVGDEMDVEGDENIDNEENEEILLAYIKFQTIFTSISRDASLFNKLWKQWEKLGSSMSSKLTKYKEIERIVKNLKSYLKEVTELPGIYSDDELIFQLELSMDYFQLYLNAGCLASLYQSKGKYRESLAIYVHSYQTLQGKLQVQKNTPLINLPEELLTEQALAKLDDMIKTGWKSVIALAEYEKELNTSYIVQKYQPTVIEKIDSISVKPSDVHLNNLFPLRPIVKPVGAKPTLFDLAFNYIEYEEDVNAKTKYNETVEKKNLDGEQNTPDDQPAKKRGFLGLFGR</sequence>
<comment type="similarity">
    <text evidence="3 10">Belongs to the SRP68 family.</text>
</comment>
<dbReference type="PANTHER" id="PTHR12860">
    <property type="entry name" value="SIGNAL RECOGNITION PARTICLE 68 KDA PROTEIN"/>
    <property type="match status" value="1"/>
</dbReference>
<comment type="caution">
    <text evidence="12">The sequence shown here is derived from an EMBL/GenBank/DDBJ whole genome shotgun (WGS) entry which is preliminary data.</text>
</comment>
<evidence type="ECO:0000256" key="5">
    <source>
        <dbReference type="ARBA" id="ARBA00022884"/>
    </source>
</evidence>
<evidence type="ECO:0000256" key="9">
    <source>
        <dbReference type="ARBA" id="ARBA00029498"/>
    </source>
</evidence>
<dbReference type="GO" id="GO:0030942">
    <property type="term" value="F:endoplasmic reticulum signal peptide binding"/>
    <property type="evidence" value="ECO:0007669"/>
    <property type="project" value="InterPro"/>
</dbReference>
<evidence type="ECO:0000256" key="10">
    <source>
        <dbReference type="PIRNR" id="PIRNR038995"/>
    </source>
</evidence>
<keyword evidence="8 10" id="KW-0687">Ribonucleoprotein</keyword>
<keyword evidence="4 10" id="KW-0963">Cytoplasm</keyword>
<evidence type="ECO:0000256" key="8">
    <source>
        <dbReference type="ARBA" id="ARBA00023274"/>
    </source>
</evidence>
<evidence type="ECO:0000256" key="7">
    <source>
        <dbReference type="ARBA" id="ARBA00023242"/>
    </source>
</evidence>
<accession>A0A8H2VH75</accession>
<evidence type="ECO:0000256" key="2">
    <source>
        <dbReference type="ARBA" id="ARBA00004604"/>
    </source>
</evidence>
<dbReference type="PIRSF" id="PIRSF038995">
    <property type="entry name" value="SRP68"/>
    <property type="match status" value="1"/>
</dbReference>
<dbReference type="CDD" id="cd15481">
    <property type="entry name" value="SRP68-RBD"/>
    <property type="match status" value="1"/>
</dbReference>
<dbReference type="EMBL" id="CAEFZW010000006">
    <property type="protein sequence ID" value="CAB4255381.1"/>
    <property type="molecule type" value="Genomic_DNA"/>
</dbReference>
<dbReference type="AlphaFoldDB" id="A0A8H2VH75"/>
<dbReference type="GO" id="GO:0008312">
    <property type="term" value="F:7S RNA binding"/>
    <property type="evidence" value="ECO:0007669"/>
    <property type="project" value="InterPro"/>
</dbReference>
<proteinExistence type="inferred from homology"/>
<dbReference type="InterPro" id="IPR034652">
    <property type="entry name" value="SRP68-RBD"/>
</dbReference>
<keyword evidence="5 10" id="KW-0694">RNA-binding</keyword>
<comment type="subcellular location">
    <subcellularLocation>
        <location evidence="1 10">Cytoplasm</location>
    </subcellularLocation>
    <subcellularLocation>
        <location evidence="2">Nucleus</location>
        <location evidence="2">Nucleolus</location>
    </subcellularLocation>
</comment>
<comment type="function">
    <text evidence="10">Component of the signal recognition particle (SRP) complex, a ribonucleoprotein complex that mediates the cotranslational targeting of secretory and membrane proteins to the endoplasmic reticulum (ER). The SRP complex interacts with the signal sequence in nascent secretory and membrane proteins and directs them to the membrane of the ER.</text>
</comment>
<dbReference type="OrthoDB" id="10255118at2759"/>
<dbReference type="InterPro" id="IPR038253">
    <property type="entry name" value="SRP68_N_sf"/>
</dbReference>
<keyword evidence="13" id="KW-1185">Reference proteome</keyword>
<dbReference type="Proteomes" id="UP000644660">
    <property type="component" value="Unassembled WGS sequence"/>
</dbReference>
<dbReference type="GO" id="GO:0006614">
    <property type="term" value="P:SRP-dependent cotranslational protein targeting to membrane"/>
    <property type="evidence" value="ECO:0007669"/>
    <property type="project" value="InterPro"/>
</dbReference>
<dbReference type="GO" id="GO:0005047">
    <property type="term" value="F:signal recognition particle binding"/>
    <property type="evidence" value="ECO:0007669"/>
    <property type="project" value="InterPro"/>
</dbReference>